<gene>
    <name evidence="1" type="ORF">ACE1CC_17610</name>
</gene>
<evidence type="ECO:0000313" key="1">
    <source>
        <dbReference type="EMBL" id="MFB2878670.1"/>
    </source>
</evidence>
<proteinExistence type="predicted"/>
<sequence length="43" mass="4821">MNNNFPKLIFENLSVDLLLSQVSGWLLRAIATKYAKLGQLKGD</sequence>
<organism evidence="1 2">
    <name type="scientific">Floridaenema aerugineum BLCC-F46</name>
    <dbReference type="NCBI Taxonomy" id="3153654"/>
    <lineage>
        <taxon>Bacteria</taxon>
        <taxon>Bacillati</taxon>
        <taxon>Cyanobacteriota</taxon>
        <taxon>Cyanophyceae</taxon>
        <taxon>Oscillatoriophycideae</taxon>
        <taxon>Aerosakkonematales</taxon>
        <taxon>Aerosakkonemataceae</taxon>
        <taxon>Floridanema</taxon>
        <taxon>Floridanema aerugineum</taxon>
    </lineage>
</organism>
<name>A0ABV4X7A0_9CYAN</name>
<dbReference type="EMBL" id="JBHFNQ010000132">
    <property type="protein sequence ID" value="MFB2878670.1"/>
    <property type="molecule type" value="Genomic_DNA"/>
</dbReference>
<keyword evidence="2" id="KW-1185">Reference proteome</keyword>
<evidence type="ECO:0000313" key="2">
    <source>
        <dbReference type="Proteomes" id="UP001576774"/>
    </source>
</evidence>
<dbReference type="Proteomes" id="UP001576774">
    <property type="component" value="Unassembled WGS sequence"/>
</dbReference>
<dbReference type="RefSeq" id="WP_413271735.1">
    <property type="nucleotide sequence ID" value="NZ_JBHFNQ010000132.1"/>
</dbReference>
<accession>A0ABV4X7A0</accession>
<reference evidence="1 2" key="1">
    <citation type="submission" date="2024-09" db="EMBL/GenBank/DDBJ databases">
        <title>Floridaenema gen nov. (Aerosakkonemataceae, Aerosakkonematales ord. nov., Cyanobacteria) from benthic tropical and subtropical fresh waters, with the description of four new species.</title>
        <authorList>
            <person name="Moretto J.A."/>
            <person name="Berthold D.E."/>
            <person name="Lefler F.W."/>
            <person name="Huang I.-S."/>
            <person name="Laughinghouse H. IV."/>
        </authorList>
    </citation>
    <scope>NUCLEOTIDE SEQUENCE [LARGE SCALE GENOMIC DNA]</scope>
    <source>
        <strain evidence="1 2">BLCC-F46</strain>
    </source>
</reference>
<comment type="caution">
    <text evidence="1">The sequence shown here is derived from an EMBL/GenBank/DDBJ whole genome shotgun (WGS) entry which is preliminary data.</text>
</comment>
<protein>
    <submittedName>
        <fullName evidence="1">Uncharacterized protein</fullName>
    </submittedName>
</protein>